<keyword evidence="5 10" id="KW-0949">S-adenosyl-L-methionine</keyword>
<dbReference type="SUPFAM" id="SSF102114">
    <property type="entry name" value="Radical SAM enzymes"/>
    <property type="match status" value="1"/>
</dbReference>
<evidence type="ECO:0000256" key="4">
    <source>
        <dbReference type="ARBA" id="ARBA00022617"/>
    </source>
</evidence>
<gene>
    <name evidence="12" type="ORF">EDC38_2100</name>
</gene>
<evidence type="ECO:0000256" key="8">
    <source>
        <dbReference type="ARBA" id="ARBA00023014"/>
    </source>
</evidence>
<dbReference type="SMART" id="SM00729">
    <property type="entry name" value="Elp3"/>
    <property type="match status" value="1"/>
</dbReference>
<dbReference type="AlphaFoldDB" id="A0A3N1P9W2"/>
<comment type="similarity">
    <text evidence="2">Belongs to the anaerobic coproporphyrinogen-III oxidase family. HemW subfamily.</text>
</comment>
<dbReference type="InterPro" id="IPR058240">
    <property type="entry name" value="rSAM_sf"/>
</dbReference>
<dbReference type="GO" id="GO:0004109">
    <property type="term" value="F:coproporphyrinogen oxidase activity"/>
    <property type="evidence" value="ECO:0007669"/>
    <property type="project" value="InterPro"/>
</dbReference>
<keyword evidence="9 10" id="KW-0143">Chaperone</keyword>
<dbReference type="GO" id="GO:0051539">
    <property type="term" value="F:4 iron, 4 sulfur cluster binding"/>
    <property type="evidence" value="ECO:0007669"/>
    <property type="project" value="UniProtKB-UniRule"/>
</dbReference>
<evidence type="ECO:0000256" key="9">
    <source>
        <dbReference type="ARBA" id="ARBA00023186"/>
    </source>
</evidence>
<keyword evidence="4 10" id="KW-0349">Heme</keyword>
<dbReference type="RefSeq" id="WP_123638462.1">
    <property type="nucleotide sequence ID" value="NZ_RJUK01000001.1"/>
</dbReference>
<dbReference type="InterPro" id="IPR007197">
    <property type="entry name" value="rSAM"/>
</dbReference>
<dbReference type="SFLD" id="SFLDF00562">
    <property type="entry name" value="HemN-like__clustered_with_heat"/>
    <property type="match status" value="1"/>
</dbReference>
<keyword evidence="13" id="KW-1185">Reference proteome</keyword>
<keyword evidence="10" id="KW-0004">4Fe-4S</keyword>
<dbReference type="EMBL" id="RJUK01000001">
    <property type="protein sequence ID" value="ROQ21476.1"/>
    <property type="molecule type" value="Genomic_DNA"/>
</dbReference>
<evidence type="ECO:0000256" key="10">
    <source>
        <dbReference type="RuleBase" id="RU364116"/>
    </source>
</evidence>
<dbReference type="NCBIfam" id="TIGR00539">
    <property type="entry name" value="hemN_rel"/>
    <property type="match status" value="1"/>
</dbReference>
<comment type="function">
    <text evidence="10">Probably acts as a heme chaperone, transferring heme to an unknown acceptor. Binds one molecule of heme per monomer, possibly covalently. Binds 1 [4Fe-4S] cluster. The cluster is coordinated with 3 cysteines and an exchangeable S-adenosyl-L-methionine.</text>
</comment>
<evidence type="ECO:0000259" key="11">
    <source>
        <dbReference type="PROSITE" id="PS51918"/>
    </source>
</evidence>
<dbReference type="PANTHER" id="PTHR13932">
    <property type="entry name" value="COPROPORPHYRINIGEN III OXIDASE"/>
    <property type="match status" value="1"/>
</dbReference>
<dbReference type="GO" id="GO:0006779">
    <property type="term" value="P:porphyrin-containing compound biosynthetic process"/>
    <property type="evidence" value="ECO:0007669"/>
    <property type="project" value="InterPro"/>
</dbReference>
<comment type="subcellular location">
    <subcellularLocation>
        <location evidence="10">Cytoplasm</location>
    </subcellularLocation>
</comment>
<dbReference type="Gene3D" id="3.20.20.70">
    <property type="entry name" value="Aldolase class I"/>
    <property type="match status" value="1"/>
</dbReference>
<dbReference type="SFLD" id="SFLDG01082">
    <property type="entry name" value="B12-binding_domain_containing"/>
    <property type="match status" value="1"/>
</dbReference>
<sequence length="388" mass="42418">MRLPPLSLYIHIPWCVRKCPYCDFNSHQAGDSLPEAEYVAALGADLAAEADLAQGRAIQTVFFGGGTPSLFSAEAIGRILETVDQAVGLASDAEITLEANPGTFEQARFSAYRRAGVNRLSIGVQSFQAEQLHKLGRIHGRDEALAAVAMARQAGFDNINLDLMHGLPEQTTAAACADLQQAIELAPEHLSWYQLTIEPNTHFYSAPPLLPVEDTLADIQQAGEALLAEAGYGQYEVSAYCQPGKPARHNLNYWTYGDYLGIGAGAHGKVTHPERGDITRRWKTRLPAHYLERAAAAPTTTPNAEHPMLAGQETLKPEDLPLDYLLNALRLNEGVPAQAFEAYTGVPLSRLDPAWRELERKGLVHPKDERLCTTDLGRQFLNDVLAAF</sequence>
<dbReference type="PANTHER" id="PTHR13932:SF5">
    <property type="entry name" value="RADICAL S-ADENOSYL METHIONINE DOMAIN-CONTAINING PROTEIN 1, MITOCHONDRIAL"/>
    <property type="match status" value="1"/>
</dbReference>
<dbReference type="InterPro" id="IPR013785">
    <property type="entry name" value="Aldolase_TIM"/>
</dbReference>
<evidence type="ECO:0000256" key="1">
    <source>
        <dbReference type="ARBA" id="ARBA00001966"/>
    </source>
</evidence>
<reference evidence="12 13" key="1">
    <citation type="submission" date="2018-11" db="EMBL/GenBank/DDBJ databases">
        <title>Genomic Encyclopedia of Type Strains, Phase IV (KMG-IV): sequencing the most valuable type-strain genomes for metagenomic binning, comparative biology and taxonomic classification.</title>
        <authorList>
            <person name="Goeker M."/>
        </authorList>
    </citation>
    <scope>NUCLEOTIDE SEQUENCE [LARGE SCALE GENOMIC DNA]</scope>
    <source>
        <strain evidence="12 13">DSM 16974</strain>
    </source>
</reference>
<evidence type="ECO:0000256" key="7">
    <source>
        <dbReference type="ARBA" id="ARBA00023004"/>
    </source>
</evidence>
<dbReference type="Pfam" id="PF06969">
    <property type="entry name" value="HemN_C"/>
    <property type="match status" value="1"/>
</dbReference>
<dbReference type="GO" id="GO:0005737">
    <property type="term" value="C:cytoplasm"/>
    <property type="evidence" value="ECO:0007669"/>
    <property type="project" value="UniProtKB-SubCell"/>
</dbReference>
<dbReference type="Proteomes" id="UP000273643">
    <property type="component" value="Unassembled WGS sequence"/>
</dbReference>
<evidence type="ECO:0000256" key="2">
    <source>
        <dbReference type="ARBA" id="ARBA00006100"/>
    </source>
</evidence>
<dbReference type="SFLD" id="SFLDS00029">
    <property type="entry name" value="Radical_SAM"/>
    <property type="match status" value="1"/>
</dbReference>
<dbReference type="CDD" id="cd01335">
    <property type="entry name" value="Radical_SAM"/>
    <property type="match status" value="1"/>
</dbReference>
<dbReference type="InterPro" id="IPR034505">
    <property type="entry name" value="Coproporphyrinogen-III_oxidase"/>
</dbReference>
<dbReference type="GO" id="GO:0046872">
    <property type="term" value="F:metal ion binding"/>
    <property type="evidence" value="ECO:0007669"/>
    <property type="project" value="UniProtKB-UniRule"/>
</dbReference>
<evidence type="ECO:0000256" key="6">
    <source>
        <dbReference type="ARBA" id="ARBA00022723"/>
    </source>
</evidence>
<evidence type="ECO:0000313" key="13">
    <source>
        <dbReference type="Proteomes" id="UP000273643"/>
    </source>
</evidence>
<comment type="caution">
    <text evidence="12">The sequence shown here is derived from an EMBL/GenBank/DDBJ whole genome shotgun (WGS) entry which is preliminary data.</text>
</comment>
<protein>
    <recommendedName>
        <fullName evidence="3 10">Heme chaperone HemW</fullName>
    </recommendedName>
</protein>
<evidence type="ECO:0000313" key="12">
    <source>
        <dbReference type="EMBL" id="ROQ21476.1"/>
    </source>
</evidence>
<organism evidence="12 13">
    <name type="scientific">Marinimicrobium koreense</name>
    <dbReference type="NCBI Taxonomy" id="306545"/>
    <lineage>
        <taxon>Bacteria</taxon>
        <taxon>Pseudomonadati</taxon>
        <taxon>Pseudomonadota</taxon>
        <taxon>Gammaproteobacteria</taxon>
        <taxon>Cellvibrionales</taxon>
        <taxon>Cellvibrionaceae</taxon>
        <taxon>Marinimicrobium</taxon>
    </lineage>
</organism>
<evidence type="ECO:0000256" key="3">
    <source>
        <dbReference type="ARBA" id="ARBA00017228"/>
    </source>
</evidence>
<comment type="cofactor">
    <cofactor evidence="1">
        <name>[4Fe-4S] cluster</name>
        <dbReference type="ChEBI" id="CHEBI:49883"/>
    </cofactor>
</comment>
<dbReference type="PROSITE" id="PS51918">
    <property type="entry name" value="RADICAL_SAM"/>
    <property type="match status" value="1"/>
</dbReference>
<feature type="domain" description="Radical SAM core" evidence="11">
    <location>
        <begin position="1"/>
        <end position="236"/>
    </location>
</feature>
<dbReference type="OrthoDB" id="9808022at2"/>
<keyword evidence="6 10" id="KW-0479">Metal-binding</keyword>
<dbReference type="SFLD" id="SFLDF00288">
    <property type="entry name" value="HemN-like__clustered_with_nucl"/>
    <property type="match status" value="1"/>
</dbReference>
<dbReference type="Pfam" id="PF04055">
    <property type="entry name" value="Radical_SAM"/>
    <property type="match status" value="1"/>
</dbReference>
<keyword evidence="10" id="KW-0963">Cytoplasm</keyword>
<accession>A0A3N1P9W2</accession>
<dbReference type="InterPro" id="IPR006638">
    <property type="entry name" value="Elp3/MiaA/NifB-like_rSAM"/>
</dbReference>
<keyword evidence="8 10" id="KW-0411">Iron-sulfur</keyword>
<name>A0A3N1P9W2_9GAMM</name>
<dbReference type="InterPro" id="IPR010723">
    <property type="entry name" value="HemN_C"/>
</dbReference>
<proteinExistence type="inferred from homology"/>
<dbReference type="InterPro" id="IPR004559">
    <property type="entry name" value="HemW-like"/>
</dbReference>
<keyword evidence="7 10" id="KW-0408">Iron</keyword>
<evidence type="ECO:0000256" key="5">
    <source>
        <dbReference type="ARBA" id="ARBA00022691"/>
    </source>
</evidence>
<dbReference type="SFLD" id="SFLDG01065">
    <property type="entry name" value="anaerobic_coproporphyrinogen-I"/>
    <property type="match status" value="1"/>
</dbReference>